<dbReference type="PROSITE" id="PS51257">
    <property type="entry name" value="PROKAR_LIPOPROTEIN"/>
    <property type="match status" value="1"/>
</dbReference>
<dbReference type="EMBL" id="FNBP01000011">
    <property type="protein sequence ID" value="SDG72293.1"/>
    <property type="molecule type" value="Genomic_DNA"/>
</dbReference>
<keyword evidence="12" id="KW-1133">Transmembrane helix</keyword>
<dbReference type="InterPro" id="IPR008972">
    <property type="entry name" value="Cupredoxin"/>
</dbReference>
<evidence type="ECO:0000256" key="10">
    <source>
        <dbReference type="ARBA" id="ARBA00047816"/>
    </source>
</evidence>
<dbReference type="GO" id="GO:0004129">
    <property type="term" value="F:cytochrome-c oxidase activity"/>
    <property type="evidence" value="ECO:0007669"/>
    <property type="project" value="UniProtKB-EC"/>
</dbReference>
<dbReference type="GO" id="GO:0020037">
    <property type="term" value="F:heme binding"/>
    <property type="evidence" value="ECO:0007669"/>
    <property type="project" value="InterPro"/>
</dbReference>
<dbReference type="STRING" id="218672.SAMN04489759_1113"/>
<feature type="domain" description="Cytochrome c" evidence="14">
    <location>
        <begin position="239"/>
        <end position="331"/>
    </location>
</feature>
<dbReference type="OrthoDB" id="9781261at2"/>
<name>A0A1G7WK22_9RHOB</name>
<dbReference type="PANTHER" id="PTHR22888:SF9">
    <property type="entry name" value="CYTOCHROME C OXIDASE SUBUNIT 2"/>
    <property type="match status" value="1"/>
</dbReference>
<dbReference type="GO" id="GO:0016020">
    <property type="term" value="C:membrane"/>
    <property type="evidence" value="ECO:0007669"/>
    <property type="project" value="UniProtKB-SubCell"/>
</dbReference>
<dbReference type="InterPro" id="IPR045187">
    <property type="entry name" value="CcO_II"/>
</dbReference>
<keyword evidence="5 11" id="KW-0479">Metal-binding</keyword>
<dbReference type="InterPro" id="IPR001505">
    <property type="entry name" value="Copper_CuA"/>
</dbReference>
<keyword evidence="7 11" id="KW-0408">Iron</keyword>
<evidence type="ECO:0000256" key="2">
    <source>
        <dbReference type="ARBA" id="ARBA00007866"/>
    </source>
</evidence>
<evidence type="ECO:0000256" key="7">
    <source>
        <dbReference type="ARBA" id="ARBA00023004"/>
    </source>
</evidence>
<feature type="transmembrane region" description="Helical" evidence="12">
    <location>
        <begin position="37"/>
        <end position="61"/>
    </location>
</feature>
<evidence type="ECO:0000313" key="16">
    <source>
        <dbReference type="Proteomes" id="UP000199399"/>
    </source>
</evidence>
<comment type="subcellular location">
    <subcellularLocation>
        <location evidence="1">Membrane</location>
    </subcellularLocation>
</comment>
<dbReference type="PRINTS" id="PR01166">
    <property type="entry name" value="CYCOXIDASEII"/>
</dbReference>
<evidence type="ECO:0000256" key="1">
    <source>
        <dbReference type="ARBA" id="ARBA00004370"/>
    </source>
</evidence>
<reference evidence="16" key="1">
    <citation type="submission" date="2016-10" db="EMBL/GenBank/DDBJ databases">
        <authorList>
            <person name="Varghese N."/>
            <person name="Submissions S."/>
        </authorList>
    </citation>
    <scope>NUCLEOTIDE SEQUENCE [LARGE SCALE GENOMIC DNA]</scope>
    <source>
        <strain evidence="16">DSM 16477</strain>
    </source>
</reference>
<evidence type="ECO:0000256" key="4">
    <source>
        <dbReference type="ARBA" id="ARBA00022617"/>
    </source>
</evidence>
<dbReference type="SUPFAM" id="SSF46626">
    <property type="entry name" value="Cytochrome c"/>
    <property type="match status" value="1"/>
</dbReference>
<protein>
    <submittedName>
        <fullName evidence="15">Cytochrome c oxidase subunit 2</fullName>
    </submittedName>
</protein>
<evidence type="ECO:0000256" key="11">
    <source>
        <dbReference type="PROSITE-ProRule" id="PRU00433"/>
    </source>
</evidence>
<dbReference type="RefSeq" id="WP_093743701.1">
    <property type="nucleotide sequence ID" value="NZ_FNBP01000011.1"/>
</dbReference>
<dbReference type="SUPFAM" id="SSF49503">
    <property type="entry name" value="Cupredoxins"/>
    <property type="match status" value="1"/>
</dbReference>
<evidence type="ECO:0000313" key="15">
    <source>
        <dbReference type="EMBL" id="SDG72293.1"/>
    </source>
</evidence>
<evidence type="ECO:0000256" key="8">
    <source>
        <dbReference type="ARBA" id="ARBA00023008"/>
    </source>
</evidence>
<keyword evidence="4 11" id="KW-0349">Heme</keyword>
<keyword evidence="6" id="KW-0249">Electron transport</keyword>
<keyword evidence="9 12" id="KW-0472">Membrane</keyword>
<keyword evidence="3" id="KW-0813">Transport</keyword>
<accession>A0A1G7WK22</accession>
<keyword evidence="8" id="KW-0186">Copper</keyword>
<dbReference type="PROSITE" id="PS00078">
    <property type="entry name" value="COX2"/>
    <property type="match status" value="1"/>
</dbReference>
<dbReference type="GO" id="GO:0042773">
    <property type="term" value="P:ATP synthesis coupled electron transport"/>
    <property type="evidence" value="ECO:0007669"/>
    <property type="project" value="TreeGrafter"/>
</dbReference>
<dbReference type="Pfam" id="PF00034">
    <property type="entry name" value="Cytochrom_C"/>
    <property type="match status" value="1"/>
</dbReference>
<dbReference type="AlphaFoldDB" id="A0A1G7WK22"/>
<dbReference type="Proteomes" id="UP000199399">
    <property type="component" value="Unassembled WGS sequence"/>
</dbReference>
<gene>
    <name evidence="15" type="ORF">SAMN04489759_1113</name>
</gene>
<feature type="domain" description="Cytochrome oxidase subunit II copper A binding" evidence="13">
    <location>
        <begin position="108"/>
        <end position="232"/>
    </location>
</feature>
<evidence type="ECO:0000259" key="14">
    <source>
        <dbReference type="PROSITE" id="PS51007"/>
    </source>
</evidence>
<sequence length="331" mass="35480">MKKFRTSRTFPAIFALSACEGPQSAFDAAGAEAARVLTLFWVMLIGAVAIWAVVVAIGYYATKTRPGQHSEKAGLRLIIWGGCVFPTVVLAMLLFWGLRMMPDLRPPGDGPTIAVSGERFWWRVAYGVEGEPGVVRNLPIGGVPSANEIWIPLGKRTEILLGSPDVIHSFWVPPLAGKMDAIPGRVNRLILEPTEVGVFNGACAEFCGTAHAQMGFRVVVVPETEFTEYVRAQAQPAAVPESEGLDLFIRNGCAACHAIRGTPPDGVVGPDLTHLASRRTIGAGIVPTTVENIADFVASPDHFKPGIEMPAFGMLPKDEIAQIAAWLGSLE</sequence>
<dbReference type="InterPro" id="IPR036909">
    <property type="entry name" value="Cyt_c-like_dom_sf"/>
</dbReference>
<comment type="catalytic activity">
    <reaction evidence="10">
        <text>4 Fe(II)-[cytochrome c] + O2 + 8 H(+)(in) = 4 Fe(III)-[cytochrome c] + 2 H2O + 4 H(+)(out)</text>
        <dbReference type="Rhea" id="RHEA:11436"/>
        <dbReference type="Rhea" id="RHEA-COMP:10350"/>
        <dbReference type="Rhea" id="RHEA-COMP:14399"/>
        <dbReference type="ChEBI" id="CHEBI:15377"/>
        <dbReference type="ChEBI" id="CHEBI:15378"/>
        <dbReference type="ChEBI" id="CHEBI:15379"/>
        <dbReference type="ChEBI" id="CHEBI:29033"/>
        <dbReference type="ChEBI" id="CHEBI:29034"/>
        <dbReference type="EC" id="7.1.1.9"/>
    </reaction>
</comment>
<feature type="transmembrane region" description="Helical" evidence="12">
    <location>
        <begin position="73"/>
        <end position="98"/>
    </location>
</feature>
<evidence type="ECO:0000259" key="13">
    <source>
        <dbReference type="PROSITE" id="PS50857"/>
    </source>
</evidence>
<dbReference type="PANTHER" id="PTHR22888">
    <property type="entry name" value="CYTOCHROME C OXIDASE, SUBUNIT II"/>
    <property type="match status" value="1"/>
</dbReference>
<evidence type="ECO:0000256" key="12">
    <source>
        <dbReference type="SAM" id="Phobius"/>
    </source>
</evidence>
<keyword evidence="16" id="KW-1185">Reference proteome</keyword>
<dbReference type="InterPro" id="IPR009056">
    <property type="entry name" value="Cyt_c-like_dom"/>
</dbReference>
<comment type="similarity">
    <text evidence="2">Belongs to the cytochrome c oxidase subunit 2 family.</text>
</comment>
<dbReference type="Gene3D" id="2.60.40.420">
    <property type="entry name" value="Cupredoxins - blue copper proteins"/>
    <property type="match status" value="1"/>
</dbReference>
<evidence type="ECO:0000256" key="5">
    <source>
        <dbReference type="ARBA" id="ARBA00022723"/>
    </source>
</evidence>
<proteinExistence type="inferred from homology"/>
<dbReference type="Pfam" id="PF00116">
    <property type="entry name" value="COX2"/>
    <property type="match status" value="1"/>
</dbReference>
<evidence type="ECO:0000256" key="3">
    <source>
        <dbReference type="ARBA" id="ARBA00022448"/>
    </source>
</evidence>
<keyword evidence="12" id="KW-0812">Transmembrane</keyword>
<dbReference type="PROSITE" id="PS51007">
    <property type="entry name" value="CYTC"/>
    <property type="match status" value="1"/>
</dbReference>
<dbReference type="InterPro" id="IPR002429">
    <property type="entry name" value="CcO_II-like_C"/>
</dbReference>
<dbReference type="GO" id="GO:0005507">
    <property type="term" value="F:copper ion binding"/>
    <property type="evidence" value="ECO:0007669"/>
    <property type="project" value="InterPro"/>
</dbReference>
<dbReference type="PROSITE" id="PS50857">
    <property type="entry name" value="COX2_CUA"/>
    <property type="match status" value="1"/>
</dbReference>
<evidence type="ECO:0000256" key="6">
    <source>
        <dbReference type="ARBA" id="ARBA00022982"/>
    </source>
</evidence>
<evidence type="ECO:0000256" key="9">
    <source>
        <dbReference type="ARBA" id="ARBA00023136"/>
    </source>
</evidence>
<organism evidence="15 16">
    <name type="scientific">Sulfitobacter delicatus</name>
    <dbReference type="NCBI Taxonomy" id="218672"/>
    <lineage>
        <taxon>Bacteria</taxon>
        <taxon>Pseudomonadati</taxon>
        <taxon>Pseudomonadota</taxon>
        <taxon>Alphaproteobacteria</taxon>
        <taxon>Rhodobacterales</taxon>
        <taxon>Roseobacteraceae</taxon>
        <taxon>Sulfitobacter</taxon>
    </lineage>
</organism>